<feature type="region of interest" description="Disordered" evidence="1">
    <location>
        <begin position="238"/>
        <end position="261"/>
    </location>
</feature>
<sequence length="443" mass="48995">MAVSAASAQSDCIQRAIHAAYNKRSGKGIVEVLLKHRLEASPRNLATGLHRLSRLRPECRQLFRSPAMNKVHSCVLRHLTEDAVDPQYVANIVSACATAEFHSKSLYRYCTAMLREKRLKEAFNGQELSSVLPAVWQPCDSSRGLEERRGEERALGGVDGLHDRDVLAFCWRPRSGKTWLIHAVHYSVNGETMRSCQQRGCPAEHTVTSLTGSDGQPYTGWCDVFSFSILMAALPELDSPTPSSPSSSFGEVSEAPPLDDKEQSSVAQLLADLTDRVGRQEAHRCLSHALTILRKAPDRLVYSTFQRIIGDCALTEILLFIFDLAGYRRHEAGMQVMLVLESRRYMSRMSSILRELEAAYVKTLKPEEVTYAQVECAVRNNFQLPGIADVPAAAVDNWVLVVNVGSSTSCEMSLQGRGFLLGSSVLFKEVGLAEVILNSSDHI</sequence>
<accession>A0A7J6LS74</accession>
<protein>
    <submittedName>
        <fullName evidence="2">Uncharacterized protein</fullName>
    </submittedName>
</protein>
<dbReference type="OrthoDB" id="444574at2759"/>
<evidence type="ECO:0000256" key="1">
    <source>
        <dbReference type="SAM" id="MobiDB-lite"/>
    </source>
</evidence>
<gene>
    <name evidence="2" type="ORF">FOZ61_002718</name>
</gene>
<organism evidence="2 3">
    <name type="scientific">Perkinsus olseni</name>
    <name type="common">Perkinsus atlanticus</name>
    <dbReference type="NCBI Taxonomy" id="32597"/>
    <lineage>
        <taxon>Eukaryota</taxon>
        <taxon>Sar</taxon>
        <taxon>Alveolata</taxon>
        <taxon>Perkinsozoa</taxon>
        <taxon>Perkinsea</taxon>
        <taxon>Perkinsida</taxon>
        <taxon>Perkinsidae</taxon>
        <taxon>Perkinsus</taxon>
    </lineage>
</organism>
<feature type="compositionally biased region" description="Low complexity" evidence="1">
    <location>
        <begin position="239"/>
        <end position="248"/>
    </location>
</feature>
<reference evidence="2 3" key="1">
    <citation type="submission" date="2020-04" db="EMBL/GenBank/DDBJ databases">
        <title>Perkinsus olseni comparative genomics.</title>
        <authorList>
            <person name="Bogema D.R."/>
        </authorList>
    </citation>
    <scope>NUCLEOTIDE SEQUENCE [LARGE SCALE GENOMIC DNA]</scope>
    <source>
        <strain evidence="2">ATCC PRA-179</strain>
    </source>
</reference>
<dbReference type="EMBL" id="JABAHT010000178">
    <property type="protein sequence ID" value="KAF4662087.1"/>
    <property type="molecule type" value="Genomic_DNA"/>
</dbReference>
<evidence type="ECO:0000313" key="2">
    <source>
        <dbReference type="EMBL" id="KAF4662087.1"/>
    </source>
</evidence>
<comment type="caution">
    <text evidence="2">The sequence shown here is derived from an EMBL/GenBank/DDBJ whole genome shotgun (WGS) entry which is preliminary data.</text>
</comment>
<evidence type="ECO:0000313" key="3">
    <source>
        <dbReference type="Proteomes" id="UP000570595"/>
    </source>
</evidence>
<proteinExistence type="predicted"/>
<dbReference type="Proteomes" id="UP000570595">
    <property type="component" value="Unassembled WGS sequence"/>
</dbReference>
<name>A0A7J6LS74_PEROL</name>
<dbReference type="AlphaFoldDB" id="A0A7J6LS74"/>